<name>A0A2P4X9I6_9STRA</name>
<dbReference type="Proteomes" id="UP000237271">
    <property type="component" value="Unassembled WGS sequence"/>
</dbReference>
<keyword evidence="4" id="KW-1185">Reference proteome</keyword>
<feature type="domain" description="DUF4246" evidence="2">
    <location>
        <begin position="142"/>
        <end position="342"/>
    </location>
</feature>
<dbReference type="InterPro" id="IPR049192">
    <property type="entry name" value="DUF4246_C"/>
</dbReference>
<feature type="domain" description="DUF4246" evidence="2">
    <location>
        <begin position="361"/>
        <end position="513"/>
    </location>
</feature>
<dbReference type="PANTHER" id="PTHR33119:SF1">
    <property type="entry name" value="FE2OG DIOXYGENASE DOMAIN-CONTAINING PROTEIN"/>
    <property type="match status" value="1"/>
</dbReference>
<evidence type="ECO:0000313" key="4">
    <source>
        <dbReference type="Proteomes" id="UP000237271"/>
    </source>
</evidence>
<comment type="caution">
    <text evidence="3">The sequence shown here is derived from an EMBL/GenBank/DDBJ whole genome shotgun (WGS) entry which is preliminary data.</text>
</comment>
<sequence>MEPRPLIELNVQQAIASILQKTRWWIKWQDENIREKWKSEVEQQFLLKTFEYSLVGWSHGREPIYALHHLLEEPAGSEKYEKLRKWHNEIVTEFKKGDDEEEDDEDEEEDDEDEEDDEGDANVTTKKRKRDDEVSVTSENSINYIAKYLELVAKREELTAITDSCKVAICPAGVDGVWFSDNIISDEIATKFKKKVAVLEIVPDDKKDWHPRSKKQVLDLVHPSLFCCVFGKTLRTSNALDPSSFSTPLEQMNRVMFAGCEVVEKRSDCSTDYQWIPTDVVVEGGKPGYDGGISVRMLSYINNLHPDQHDDLYDSIRNIFVKFVPLFERMLSDEEDGQPRSKFRANMQCHDTSRELPPRPKTLQVVVKIAEIILTPEKPKYKGGVWHIEGTSAENIVGTGIYYFGCENIKGSRLAFRAEVEEPPYQQNDDDGVAEIYGLFSNALLVQELGFVETPEARCVVFPNILQHKVQSFELNDPNLPGVRKILAFFLIDPETPIPSTSVIPPQQQEWMKIPMDFTDVDVVQQKIESMLPRGMSLEEAKIHRLKLMKERSVKELDDDDRGGNPRYFSLCEH</sequence>
<evidence type="ECO:0000256" key="1">
    <source>
        <dbReference type="SAM" id="MobiDB-lite"/>
    </source>
</evidence>
<proteinExistence type="predicted"/>
<feature type="region of interest" description="Disordered" evidence="1">
    <location>
        <begin position="94"/>
        <end position="132"/>
    </location>
</feature>
<dbReference type="PANTHER" id="PTHR33119">
    <property type="entry name" value="IFI3P"/>
    <property type="match status" value="1"/>
</dbReference>
<feature type="compositionally biased region" description="Acidic residues" evidence="1">
    <location>
        <begin position="99"/>
        <end position="120"/>
    </location>
</feature>
<dbReference type="EMBL" id="NCKW01015627">
    <property type="protein sequence ID" value="POM62223.1"/>
    <property type="molecule type" value="Genomic_DNA"/>
</dbReference>
<reference evidence="3 4" key="1">
    <citation type="journal article" date="2017" name="Genome Biol. Evol.">
        <title>Phytophthora megakarya and P. palmivora, closely related causal agents of cacao black pod rot, underwent increases in genome sizes and gene numbers by different mechanisms.</title>
        <authorList>
            <person name="Ali S.S."/>
            <person name="Shao J."/>
            <person name="Lary D.J."/>
            <person name="Kronmiller B."/>
            <person name="Shen D."/>
            <person name="Strem M.D."/>
            <person name="Amoako-Attah I."/>
            <person name="Akrofi A.Y."/>
            <person name="Begoude B.A."/>
            <person name="Ten Hoopen G.M."/>
            <person name="Coulibaly K."/>
            <person name="Kebe B.I."/>
            <person name="Melnick R.L."/>
            <person name="Guiltinan M.J."/>
            <person name="Tyler B.M."/>
            <person name="Meinhardt L.W."/>
            <person name="Bailey B.A."/>
        </authorList>
    </citation>
    <scope>NUCLEOTIDE SEQUENCE [LARGE SCALE GENOMIC DNA]</scope>
    <source>
        <strain evidence="4">sbr112.9</strain>
    </source>
</reference>
<evidence type="ECO:0000259" key="2">
    <source>
        <dbReference type="Pfam" id="PF14033"/>
    </source>
</evidence>
<dbReference type="AlphaFoldDB" id="A0A2P4X9I6"/>
<evidence type="ECO:0000313" key="3">
    <source>
        <dbReference type="EMBL" id="POM62223.1"/>
    </source>
</evidence>
<dbReference type="OrthoDB" id="59491at2759"/>
<protein>
    <recommendedName>
        <fullName evidence="2">DUF4246 domain-containing protein</fullName>
    </recommendedName>
</protein>
<dbReference type="InterPro" id="IPR025340">
    <property type="entry name" value="DUF4246"/>
</dbReference>
<accession>A0A2P4X9I6</accession>
<gene>
    <name evidence="3" type="ORF">PHPALM_28649</name>
</gene>
<organism evidence="3 4">
    <name type="scientific">Phytophthora palmivora</name>
    <dbReference type="NCBI Taxonomy" id="4796"/>
    <lineage>
        <taxon>Eukaryota</taxon>
        <taxon>Sar</taxon>
        <taxon>Stramenopiles</taxon>
        <taxon>Oomycota</taxon>
        <taxon>Peronosporomycetes</taxon>
        <taxon>Peronosporales</taxon>
        <taxon>Peronosporaceae</taxon>
        <taxon>Phytophthora</taxon>
    </lineage>
</organism>
<dbReference type="Pfam" id="PF14033">
    <property type="entry name" value="DUF4246"/>
    <property type="match status" value="2"/>
</dbReference>